<protein>
    <submittedName>
        <fullName evidence="3">60S ribosomal protein L37</fullName>
    </submittedName>
</protein>
<keyword evidence="1 3" id="KW-0689">Ribosomal protein</keyword>
<gene>
    <name evidence="3" type="primary">RPL37</name>
    <name evidence="3" type="ORF">LTR36_010279</name>
</gene>
<dbReference type="GO" id="GO:0006412">
    <property type="term" value="P:translation"/>
    <property type="evidence" value="ECO:0007669"/>
    <property type="project" value="InterPro"/>
</dbReference>
<reference evidence="3 4" key="1">
    <citation type="submission" date="2021-11" db="EMBL/GenBank/DDBJ databases">
        <title>Black yeast isolated from Biological Soil Crust.</title>
        <authorList>
            <person name="Kurbessoian T."/>
        </authorList>
    </citation>
    <scope>NUCLEOTIDE SEQUENCE [LARGE SCALE GENOMIC DNA]</scope>
    <source>
        <strain evidence="3 4">CCFEE 5522</strain>
    </source>
</reference>
<dbReference type="GO" id="GO:0022625">
    <property type="term" value="C:cytosolic large ribosomal subunit"/>
    <property type="evidence" value="ECO:0007669"/>
    <property type="project" value="TreeGrafter"/>
</dbReference>
<dbReference type="Gene3D" id="2.20.25.30">
    <property type="match status" value="1"/>
</dbReference>
<name>A0AAV9J5D5_9PEZI</name>
<dbReference type="GO" id="GO:0003735">
    <property type="term" value="F:structural constituent of ribosome"/>
    <property type="evidence" value="ECO:0007669"/>
    <property type="project" value="InterPro"/>
</dbReference>
<sequence length="58" mass="6410">MNPRTSFLASPDYNWAEKAKRRKTTGTGRMRSLKLVPRKFKNGFQTGAPKGSRGPASA</sequence>
<organism evidence="3 4">
    <name type="scientific">Oleoguttula mirabilis</name>
    <dbReference type="NCBI Taxonomy" id="1507867"/>
    <lineage>
        <taxon>Eukaryota</taxon>
        <taxon>Fungi</taxon>
        <taxon>Dikarya</taxon>
        <taxon>Ascomycota</taxon>
        <taxon>Pezizomycotina</taxon>
        <taxon>Dothideomycetes</taxon>
        <taxon>Dothideomycetidae</taxon>
        <taxon>Mycosphaerellales</taxon>
        <taxon>Teratosphaeriaceae</taxon>
        <taxon>Oleoguttula</taxon>
    </lineage>
</organism>
<dbReference type="PANTHER" id="PTHR10768:SF0">
    <property type="entry name" value="RIBOSOMAL PROTEIN L37"/>
    <property type="match status" value="1"/>
</dbReference>
<evidence type="ECO:0000256" key="2">
    <source>
        <dbReference type="ARBA" id="ARBA00023274"/>
    </source>
</evidence>
<dbReference type="EMBL" id="JAVFHQ010000080">
    <property type="protein sequence ID" value="KAK4539885.1"/>
    <property type="molecule type" value="Genomic_DNA"/>
</dbReference>
<dbReference type="PANTHER" id="PTHR10768">
    <property type="entry name" value="60S RIBOSOMAL PROTEIN L37"/>
    <property type="match status" value="1"/>
</dbReference>
<dbReference type="GO" id="GO:0003723">
    <property type="term" value="F:RNA binding"/>
    <property type="evidence" value="ECO:0007669"/>
    <property type="project" value="TreeGrafter"/>
</dbReference>
<dbReference type="InterPro" id="IPR011331">
    <property type="entry name" value="Ribosomal_eL37/eL43"/>
</dbReference>
<accession>A0AAV9J5D5</accession>
<dbReference type="AlphaFoldDB" id="A0AAV9J5D5"/>
<proteinExistence type="predicted"/>
<dbReference type="Proteomes" id="UP001324427">
    <property type="component" value="Unassembled WGS sequence"/>
</dbReference>
<evidence type="ECO:0000313" key="3">
    <source>
        <dbReference type="EMBL" id="KAK4539885.1"/>
    </source>
</evidence>
<keyword evidence="2" id="KW-0687">Ribonucleoprotein</keyword>
<evidence type="ECO:0000313" key="4">
    <source>
        <dbReference type="Proteomes" id="UP001324427"/>
    </source>
</evidence>
<evidence type="ECO:0000256" key="1">
    <source>
        <dbReference type="ARBA" id="ARBA00022980"/>
    </source>
</evidence>
<comment type="caution">
    <text evidence="3">The sequence shown here is derived from an EMBL/GenBank/DDBJ whole genome shotgun (WGS) entry which is preliminary data.</text>
</comment>
<keyword evidence="4" id="KW-1185">Reference proteome</keyword>